<keyword evidence="2" id="KW-1185">Reference proteome</keyword>
<dbReference type="AlphaFoldDB" id="A0AAF0QHJ3"/>
<evidence type="ECO:0000313" key="1">
    <source>
        <dbReference type="EMBL" id="WMV20014.1"/>
    </source>
</evidence>
<gene>
    <name evidence="1" type="ORF">MTR67_013399</name>
</gene>
<evidence type="ECO:0008006" key="3">
    <source>
        <dbReference type="Google" id="ProtNLM"/>
    </source>
</evidence>
<proteinExistence type="predicted"/>
<accession>A0AAF0QHJ3</accession>
<dbReference type="Proteomes" id="UP001234989">
    <property type="component" value="Chromosome 3"/>
</dbReference>
<sequence length="232" mass="27785">MFTQIRQSTLPSLRSDHNPIVLTCGDEVFKKSYFKFEKWWLNVEGFRDKVNEWWGSFNVTGSLDFILASKLSFLKKKLKEWSKENRGNWRVRKEHLLEQIGRLEDIQEHRALTDDEQLLKAHIAMEYEEIHWRQRSIIQWIKNGDKNTKFFHRMAISHKRNNTIESLVINGEESSDPVAIRNEIVEFYQILYKETESWRPSLNILDVQTITEEEQILLSRDFEEKEVLEGIK</sequence>
<reference evidence="1" key="1">
    <citation type="submission" date="2023-08" db="EMBL/GenBank/DDBJ databases">
        <title>A de novo genome assembly of Solanum verrucosum Schlechtendal, a Mexican diploid species geographically isolated from the other diploid A-genome species in potato relatives.</title>
        <authorList>
            <person name="Hosaka K."/>
        </authorList>
    </citation>
    <scope>NUCLEOTIDE SEQUENCE</scope>
    <source>
        <tissue evidence="1">Young leaves</tissue>
    </source>
</reference>
<organism evidence="1 2">
    <name type="scientific">Solanum verrucosum</name>
    <dbReference type="NCBI Taxonomy" id="315347"/>
    <lineage>
        <taxon>Eukaryota</taxon>
        <taxon>Viridiplantae</taxon>
        <taxon>Streptophyta</taxon>
        <taxon>Embryophyta</taxon>
        <taxon>Tracheophyta</taxon>
        <taxon>Spermatophyta</taxon>
        <taxon>Magnoliopsida</taxon>
        <taxon>eudicotyledons</taxon>
        <taxon>Gunneridae</taxon>
        <taxon>Pentapetalae</taxon>
        <taxon>asterids</taxon>
        <taxon>lamiids</taxon>
        <taxon>Solanales</taxon>
        <taxon>Solanaceae</taxon>
        <taxon>Solanoideae</taxon>
        <taxon>Solaneae</taxon>
        <taxon>Solanum</taxon>
    </lineage>
</organism>
<name>A0AAF0QHJ3_SOLVR</name>
<dbReference type="EMBL" id="CP133614">
    <property type="protein sequence ID" value="WMV20014.1"/>
    <property type="molecule type" value="Genomic_DNA"/>
</dbReference>
<evidence type="ECO:0000313" key="2">
    <source>
        <dbReference type="Proteomes" id="UP001234989"/>
    </source>
</evidence>
<protein>
    <recommendedName>
        <fullName evidence="3">Reverse transcriptase</fullName>
    </recommendedName>
</protein>